<evidence type="ECO:0000313" key="5">
    <source>
        <dbReference type="RefSeq" id="XP_022308444.1"/>
    </source>
</evidence>
<evidence type="ECO:0000256" key="2">
    <source>
        <dbReference type="SAM" id="MobiDB-lite"/>
    </source>
</evidence>
<name>A0A8B8C018_CRAVI</name>
<feature type="domain" description="CCHC-type" evidence="3">
    <location>
        <begin position="98"/>
        <end position="113"/>
    </location>
</feature>
<feature type="region of interest" description="Disordered" evidence="2">
    <location>
        <begin position="136"/>
        <end position="180"/>
    </location>
</feature>
<dbReference type="InterPro" id="IPR051714">
    <property type="entry name" value="Znf_CCHC_NABP"/>
</dbReference>
<evidence type="ECO:0000259" key="3">
    <source>
        <dbReference type="PROSITE" id="PS50158"/>
    </source>
</evidence>
<dbReference type="Pfam" id="PF00098">
    <property type="entry name" value="zf-CCHC"/>
    <property type="match status" value="2"/>
</dbReference>
<keyword evidence="1" id="KW-0863">Zinc-finger</keyword>
<evidence type="ECO:0000313" key="4">
    <source>
        <dbReference type="Proteomes" id="UP000694844"/>
    </source>
</evidence>
<dbReference type="InterPro" id="IPR036875">
    <property type="entry name" value="Znf_CCHC_sf"/>
</dbReference>
<dbReference type="PROSITE" id="PS50158">
    <property type="entry name" value="ZF_CCHC"/>
    <property type="match status" value="2"/>
</dbReference>
<keyword evidence="1" id="KW-0862">Zinc</keyword>
<dbReference type="AlphaFoldDB" id="A0A8B8C018"/>
<dbReference type="GO" id="GO:0008270">
    <property type="term" value="F:zinc ion binding"/>
    <property type="evidence" value="ECO:0007669"/>
    <property type="project" value="UniProtKB-KW"/>
</dbReference>
<dbReference type="KEGG" id="cvn:111114447"/>
<proteinExistence type="predicted"/>
<accession>A0A8B8C018</accession>
<dbReference type="GO" id="GO:0003676">
    <property type="term" value="F:nucleic acid binding"/>
    <property type="evidence" value="ECO:0007669"/>
    <property type="project" value="InterPro"/>
</dbReference>
<feature type="compositionally biased region" description="Pro residues" evidence="2">
    <location>
        <begin position="141"/>
        <end position="157"/>
    </location>
</feature>
<dbReference type="PANTHER" id="PTHR23002">
    <property type="entry name" value="ZINC FINGER CCHC DOMAIN CONTAINING PROTEIN"/>
    <property type="match status" value="1"/>
</dbReference>
<organism evidence="4 5">
    <name type="scientific">Crassostrea virginica</name>
    <name type="common">Eastern oyster</name>
    <dbReference type="NCBI Taxonomy" id="6565"/>
    <lineage>
        <taxon>Eukaryota</taxon>
        <taxon>Metazoa</taxon>
        <taxon>Spiralia</taxon>
        <taxon>Lophotrochozoa</taxon>
        <taxon>Mollusca</taxon>
        <taxon>Bivalvia</taxon>
        <taxon>Autobranchia</taxon>
        <taxon>Pteriomorphia</taxon>
        <taxon>Ostreida</taxon>
        <taxon>Ostreoidea</taxon>
        <taxon>Ostreidae</taxon>
        <taxon>Crassostrea</taxon>
    </lineage>
</organism>
<dbReference type="SUPFAM" id="SSF57756">
    <property type="entry name" value="Retrovirus zinc finger-like domains"/>
    <property type="match status" value="1"/>
</dbReference>
<dbReference type="InterPro" id="IPR001878">
    <property type="entry name" value="Znf_CCHC"/>
</dbReference>
<dbReference type="Proteomes" id="UP000694844">
    <property type="component" value="Chromosome 9"/>
</dbReference>
<dbReference type="Gene3D" id="4.10.60.10">
    <property type="entry name" value="Zinc finger, CCHC-type"/>
    <property type="match status" value="2"/>
</dbReference>
<dbReference type="SMART" id="SM00343">
    <property type="entry name" value="ZnF_C2HC"/>
    <property type="match status" value="2"/>
</dbReference>
<protein>
    <submittedName>
        <fullName evidence="5">U11/U12 small nuclear ribonucleoprotein 31 kDa protein-like</fullName>
    </submittedName>
</protein>
<sequence>MTQKELDFLDSQDFMSSGAGFVYNPRHTPPQSQDAAGLDMGLYDHRSPLRKEDFGIITTTLDGIMNSVNVLADEIRNHTSILLSKLEERAKSSSSGACFICHQQGHWAPECPDRQSRPKPTSNQCFKCGQDGHWARDCPENLPPPPMQQPLPLPPAPKKTQKRKAEYKKKESAAKKPAKE</sequence>
<dbReference type="RefSeq" id="XP_022308444.1">
    <property type="nucleotide sequence ID" value="XM_022452736.1"/>
</dbReference>
<gene>
    <name evidence="5" type="primary">LOC111114447</name>
</gene>
<reference evidence="5" key="1">
    <citation type="submission" date="2025-08" db="UniProtKB">
        <authorList>
            <consortium name="RefSeq"/>
        </authorList>
    </citation>
    <scope>IDENTIFICATION</scope>
    <source>
        <tissue evidence="5">Whole sample</tissue>
    </source>
</reference>
<feature type="compositionally biased region" description="Basic and acidic residues" evidence="2">
    <location>
        <begin position="168"/>
        <end position="180"/>
    </location>
</feature>
<keyword evidence="1" id="KW-0479">Metal-binding</keyword>
<dbReference type="OrthoDB" id="7555146at2759"/>
<keyword evidence="4" id="KW-1185">Reference proteome</keyword>
<dbReference type="GeneID" id="111114447"/>
<evidence type="ECO:0000256" key="1">
    <source>
        <dbReference type="PROSITE-ProRule" id="PRU00047"/>
    </source>
</evidence>
<feature type="domain" description="CCHC-type" evidence="3">
    <location>
        <begin position="125"/>
        <end position="140"/>
    </location>
</feature>